<dbReference type="GO" id="GO:0006629">
    <property type="term" value="P:lipid metabolic process"/>
    <property type="evidence" value="ECO:0007669"/>
    <property type="project" value="UniProtKB-KW"/>
</dbReference>
<dbReference type="EMBL" id="JPVZ01000003">
    <property type="protein sequence ID" value="OAZ10252.1"/>
    <property type="molecule type" value="Genomic_DNA"/>
</dbReference>
<dbReference type="InterPro" id="IPR016035">
    <property type="entry name" value="Acyl_Trfase/lysoPLipase"/>
</dbReference>
<name>A0A853KZQ1_9PROT</name>
<organism evidence="3 4">
    <name type="scientific">Thalassospira tepidiphila MCCC 1A03514</name>
    <dbReference type="NCBI Taxonomy" id="1177930"/>
    <lineage>
        <taxon>Bacteria</taxon>
        <taxon>Pseudomonadati</taxon>
        <taxon>Pseudomonadota</taxon>
        <taxon>Alphaproteobacteria</taxon>
        <taxon>Rhodospirillales</taxon>
        <taxon>Thalassospiraceae</taxon>
        <taxon>Thalassospira</taxon>
    </lineage>
</organism>
<gene>
    <name evidence="3" type="ORF">TH4_08365</name>
</gene>
<comment type="caution">
    <text evidence="3">The sequence shown here is derived from an EMBL/GenBank/DDBJ whole genome shotgun (WGS) entry which is preliminary data.</text>
</comment>
<proteinExistence type="predicted"/>
<reference evidence="3 4" key="1">
    <citation type="submission" date="2014-07" db="EMBL/GenBank/DDBJ databases">
        <title>Draft genome sequence of Thalassospira tepidiphila 1-1B.</title>
        <authorList>
            <person name="Lai Q."/>
            <person name="Shao Z."/>
        </authorList>
    </citation>
    <scope>NUCLEOTIDE SEQUENCE [LARGE SCALE GENOMIC DNA]</scope>
    <source>
        <strain evidence="3 4">MCCC 1A03514</strain>
    </source>
</reference>
<evidence type="ECO:0000313" key="3">
    <source>
        <dbReference type="EMBL" id="OAZ10252.1"/>
    </source>
</evidence>
<evidence type="ECO:0000313" key="4">
    <source>
        <dbReference type="Proteomes" id="UP000094009"/>
    </source>
</evidence>
<sequence length="410" mass="47112">MRHVVWTEPFGFQQGDRDVEKIKRAIFLSGGGPAVGLSIGVLKRLQQEPDIKFDIWSSACIGAWLSVAWHQADEGQELDQTITFFRKIFRPASVYERFPIASAFAPDFFSDFTNKLNYFFNPNSYQGLIVPDAIGEAVEHVQHFMGNPKYWTPHNFNDVLLNGFLAANPLSRLLVGSIYQTQTKGLAKIYSPDSMFLDRLNFDRLYQPDKPAMFHNAYNLSKQRLELFTNKPDHYDLPQMNAQTLCACSALPFIEEPVEINGDTYCEGATVDTVNFFDFLRLHPDVDEVWVSRILDLKQVRQPENLYDALNNLIMLFAASASEDAVAAFKREVAESGRKIDIVEIPVSPHINYDWTWENLDRGIEDGFESTDHMIADYRQRKRQEKSVKSLREGAMRILPEFQSRFPRFV</sequence>
<accession>A0A853KZQ1</accession>
<feature type="domain" description="PNPLA" evidence="2">
    <location>
        <begin position="28"/>
        <end position="278"/>
    </location>
</feature>
<dbReference type="Gene3D" id="3.40.1090.10">
    <property type="entry name" value="Cytosolic phospholipase A2 catalytic domain"/>
    <property type="match status" value="1"/>
</dbReference>
<dbReference type="SUPFAM" id="SSF52151">
    <property type="entry name" value="FabD/lysophospholipase-like"/>
    <property type="match status" value="1"/>
</dbReference>
<evidence type="ECO:0000259" key="2">
    <source>
        <dbReference type="Pfam" id="PF01734"/>
    </source>
</evidence>
<dbReference type="Proteomes" id="UP000094009">
    <property type="component" value="Unassembled WGS sequence"/>
</dbReference>
<dbReference type="InterPro" id="IPR002641">
    <property type="entry name" value="PNPLA_dom"/>
</dbReference>
<dbReference type="Pfam" id="PF01734">
    <property type="entry name" value="Patatin"/>
    <property type="match status" value="1"/>
</dbReference>
<dbReference type="AlphaFoldDB" id="A0A853KZQ1"/>
<keyword evidence="1" id="KW-0443">Lipid metabolism</keyword>
<evidence type="ECO:0000256" key="1">
    <source>
        <dbReference type="ARBA" id="ARBA00023098"/>
    </source>
</evidence>
<protein>
    <recommendedName>
        <fullName evidence="2">PNPLA domain-containing protein</fullName>
    </recommendedName>
</protein>